<comment type="caution">
    <text evidence="3">The sequence shown here is derived from an EMBL/GenBank/DDBJ whole genome shotgun (WGS) entry which is preliminary data.</text>
</comment>
<organism evidence="3 7">
    <name type="scientific">Halosegnis rubeus</name>
    <dbReference type="NCBI Taxonomy" id="2212850"/>
    <lineage>
        <taxon>Archaea</taxon>
        <taxon>Methanobacteriati</taxon>
        <taxon>Methanobacteriota</taxon>
        <taxon>Stenosarchaea group</taxon>
        <taxon>Halobacteria</taxon>
        <taxon>Halobacteriales</taxon>
        <taxon>Natronomonadaceae</taxon>
        <taxon>Halosegnis</taxon>
    </lineage>
</organism>
<dbReference type="Proteomes" id="UP000326865">
    <property type="component" value="Unassembled WGS sequence"/>
</dbReference>
<dbReference type="EMBL" id="QJOW01000003">
    <property type="protein sequence ID" value="KAB7515369.1"/>
    <property type="molecule type" value="Genomic_DNA"/>
</dbReference>
<dbReference type="InterPro" id="IPR055894">
    <property type="entry name" value="DUF7471"/>
</dbReference>
<evidence type="ECO:0000313" key="7">
    <source>
        <dbReference type="Proteomes" id="UP000326865"/>
    </source>
</evidence>
<evidence type="ECO:0000313" key="4">
    <source>
        <dbReference type="EMBL" id="KAB7517590.1"/>
    </source>
</evidence>
<evidence type="ECO:0000313" key="6">
    <source>
        <dbReference type="Proteomes" id="UP000326302"/>
    </source>
</evidence>
<keyword evidence="1" id="KW-0472">Membrane</keyword>
<dbReference type="Proteomes" id="UP000326302">
    <property type="component" value="Unassembled WGS sequence"/>
</dbReference>
<feature type="transmembrane region" description="Helical" evidence="1">
    <location>
        <begin position="36"/>
        <end position="60"/>
    </location>
</feature>
<gene>
    <name evidence="3" type="ORF">DM867_04720</name>
    <name evidence="2" type="ORF">DMP03_09105</name>
    <name evidence="4" type="ORF">DP108_08400</name>
</gene>
<keyword evidence="1" id="KW-1133">Transmembrane helix</keyword>
<keyword evidence="7" id="KW-1185">Reference proteome</keyword>
<proteinExistence type="predicted"/>
<reference evidence="5 6" key="1">
    <citation type="submission" date="2019-10" db="EMBL/GenBank/DDBJ databases">
        <title>Unraveling microbial dark matter from salterns through culturing: the case of the genus Halosegnis.</title>
        <authorList>
            <person name="Duran-Viseras A."/>
            <person name="Andrei A.-S."/>
            <person name="Vera-Gargallo B."/>
            <person name="Ghai R."/>
            <person name="Sanchez-Porro C."/>
            <person name="Ventosa A."/>
        </authorList>
    </citation>
    <scope>NUCLEOTIDE SEQUENCE [LARGE SCALE GENOMIC DNA]</scope>
    <source>
        <strain evidence="2 6">F17-44</strain>
        <strain evidence="3 7">F18-79</strain>
        <strain evidence="4 5">F19-13</strain>
    </source>
</reference>
<accession>A0A5N5UJP8</accession>
<dbReference type="EMBL" id="QKKZ01000001">
    <property type="protein sequence ID" value="KAB7516421.1"/>
    <property type="molecule type" value="Genomic_DNA"/>
</dbReference>
<dbReference type="Proteomes" id="UP000326207">
    <property type="component" value="Unassembled WGS sequence"/>
</dbReference>
<evidence type="ECO:0000313" key="3">
    <source>
        <dbReference type="EMBL" id="KAB7516421.1"/>
    </source>
</evidence>
<protein>
    <submittedName>
        <fullName evidence="3">Uncharacterized protein</fullName>
    </submittedName>
</protein>
<dbReference type="AlphaFoldDB" id="A0A5N5UFH0"/>
<dbReference type="RefSeq" id="WP_152120367.1">
    <property type="nucleotide sequence ID" value="NZ_QJOW01000003.1"/>
</dbReference>
<evidence type="ECO:0000256" key="1">
    <source>
        <dbReference type="SAM" id="Phobius"/>
    </source>
</evidence>
<accession>A0A5N5UFH0</accession>
<dbReference type="OrthoDB" id="271745at2157"/>
<evidence type="ECO:0000313" key="5">
    <source>
        <dbReference type="Proteomes" id="UP000326207"/>
    </source>
</evidence>
<feature type="transmembrane region" description="Helical" evidence="1">
    <location>
        <begin position="72"/>
        <end position="89"/>
    </location>
</feature>
<accession>A0A5N5UAI3</accession>
<dbReference type="Pfam" id="PF24283">
    <property type="entry name" value="DUF7471"/>
    <property type="match status" value="1"/>
</dbReference>
<name>A0A5N5UFH0_9EURY</name>
<dbReference type="EMBL" id="QMDY01000004">
    <property type="protein sequence ID" value="KAB7517590.1"/>
    <property type="molecule type" value="Genomic_DNA"/>
</dbReference>
<evidence type="ECO:0000313" key="2">
    <source>
        <dbReference type="EMBL" id="KAB7515369.1"/>
    </source>
</evidence>
<sequence>MATVLLSLLLGVGTVAAGLVVAVALAALLQRRSVPYLLVTLALATVLARALVGVALALDLFPDQTHHTLEHALDAVMVGLVVAAVYTARRGGVGE</sequence>
<keyword evidence="1" id="KW-0812">Transmembrane</keyword>